<dbReference type="CDD" id="cd03784">
    <property type="entry name" value="GT1_Gtf-like"/>
    <property type="match status" value="1"/>
</dbReference>
<name>A0A928VM24_9CYAN</name>
<evidence type="ECO:0000259" key="1">
    <source>
        <dbReference type="Pfam" id="PF06722"/>
    </source>
</evidence>
<keyword evidence="3" id="KW-1185">Reference proteome</keyword>
<dbReference type="GO" id="GO:0017000">
    <property type="term" value="P:antibiotic biosynthetic process"/>
    <property type="evidence" value="ECO:0007669"/>
    <property type="project" value="UniProtKB-ARBA"/>
</dbReference>
<sequence length="448" mass="50692">MAHIVCITGGLTGIFNASLALVQQLEQAGHRITYASSYDLEAAVTAQGINYVQLDPWVIQTVDPPMSRWQKLWTWRERQQRAIAALGIDNFGPAIRQLEPDLVLIDIEMTPHIIAAVTHQLPIALLCPFLSLWKRPNLPPINTNIVPGKTWRGKRLSIRLSWLRNGLRGWKSSQQSRWGLLGIDRKSIWRCYARQVRYPFPEQFGFKQWLIPFNQGNLPIVCFNALELDFPHIPHPLMHYVGPMVRDDRQDIQVHPPIEQRLAQCLAQRRAHGRSLIYCGCSTFVNGHQAWLKRVIAAVGDAPEWDLIIGLGGQMKQEQLGRIPANVHVFDWAPQMEVLKQADCAVINGGINTINECISLGIPMLIYSMGHADQNGNAVRIGYHRLGIVGNRDQDSMGQIRTAIQTLLTDTVYRTNVQQMRDRFQAYSQANRSAQVIATLLKAKRAHP</sequence>
<dbReference type="InterPro" id="IPR002213">
    <property type="entry name" value="UDP_glucos_trans"/>
</dbReference>
<gene>
    <name evidence="2" type="ORF">IQ266_03635</name>
</gene>
<dbReference type="GO" id="GO:0008194">
    <property type="term" value="F:UDP-glycosyltransferase activity"/>
    <property type="evidence" value="ECO:0007669"/>
    <property type="project" value="InterPro"/>
</dbReference>
<dbReference type="Pfam" id="PF06722">
    <property type="entry name" value="EryCIII-like_C"/>
    <property type="match status" value="1"/>
</dbReference>
<dbReference type="Gene3D" id="3.40.50.2000">
    <property type="entry name" value="Glycogen Phosphorylase B"/>
    <property type="match status" value="2"/>
</dbReference>
<organism evidence="2 3">
    <name type="scientific">Romeriopsis navalis LEGE 11480</name>
    <dbReference type="NCBI Taxonomy" id="2777977"/>
    <lineage>
        <taxon>Bacteria</taxon>
        <taxon>Bacillati</taxon>
        <taxon>Cyanobacteriota</taxon>
        <taxon>Cyanophyceae</taxon>
        <taxon>Leptolyngbyales</taxon>
        <taxon>Leptolyngbyaceae</taxon>
        <taxon>Romeriopsis</taxon>
        <taxon>Romeriopsis navalis</taxon>
    </lineage>
</organism>
<reference evidence="2" key="1">
    <citation type="submission" date="2020-10" db="EMBL/GenBank/DDBJ databases">
        <authorList>
            <person name="Castelo-Branco R."/>
            <person name="Eusebio N."/>
            <person name="Adriana R."/>
            <person name="Vieira A."/>
            <person name="Brugerolle De Fraissinette N."/>
            <person name="Rezende De Castro R."/>
            <person name="Schneider M.P."/>
            <person name="Vasconcelos V."/>
            <person name="Leao P.N."/>
        </authorList>
    </citation>
    <scope>NUCLEOTIDE SEQUENCE</scope>
    <source>
        <strain evidence="2">LEGE 11480</strain>
    </source>
</reference>
<dbReference type="SUPFAM" id="SSF53756">
    <property type="entry name" value="UDP-Glycosyltransferase/glycogen phosphorylase"/>
    <property type="match status" value="1"/>
</dbReference>
<dbReference type="PANTHER" id="PTHR48050:SF13">
    <property type="entry name" value="STEROL 3-BETA-GLUCOSYLTRANSFERASE UGT80A2"/>
    <property type="match status" value="1"/>
</dbReference>
<accession>A0A928VM24</accession>
<comment type="caution">
    <text evidence="2">The sequence shown here is derived from an EMBL/GenBank/DDBJ whole genome shotgun (WGS) entry which is preliminary data.</text>
</comment>
<proteinExistence type="predicted"/>
<dbReference type="RefSeq" id="WP_264323675.1">
    <property type="nucleotide sequence ID" value="NZ_JADEXQ010000008.1"/>
</dbReference>
<dbReference type="InterPro" id="IPR050426">
    <property type="entry name" value="Glycosyltransferase_28"/>
</dbReference>
<dbReference type="GO" id="GO:0016758">
    <property type="term" value="F:hexosyltransferase activity"/>
    <property type="evidence" value="ECO:0007669"/>
    <property type="project" value="UniProtKB-ARBA"/>
</dbReference>
<evidence type="ECO:0000313" key="2">
    <source>
        <dbReference type="EMBL" id="MBE9028852.1"/>
    </source>
</evidence>
<dbReference type="InterPro" id="IPR010610">
    <property type="entry name" value="EryCIII-like_C"/>
</dbReference>
<dbReference type="EMBL" id="JADEXQ010000008">
    <property type="protein sequence ID" value="MBE9028852.1"/>
    <property type="molecule type" value="Genomic_DNA"/>
</dbReference>
<protein>
    <recommendedName>
        <fullName evidence="1">Erythromycin biosynthesis protein CIII-like C-terminal domain-containing protein</fullName>
    </recommendedName>
</protein>
<dbReference type="AlphaFoldDB" id="A0A928VM24"/>
<evidence type="ECO:0000313" key="3">
    <source>
        <dbReference type="Proteomes" id="UP000625316"/>
    </source>
</evidence>
<feature type="domain" description="Erythromycin biosynthesis protein CIII-like C-terminal" evidence="1">
    <location>
        <begin position="306"/>
        <end position="426"/>
    </location>
</feature>
<dbReference type="Proteomes" id="UP000625316">
    <property type="component" value="Unassembled WGS sequence"/>
</dbReference>
<dbReference type="PANTHER" id="PTHR48050">
    <property type="entry name" value="STEROL 3-BETA-GLUCOSYLTRANSFERASE"/>
    <property type="match status" value="1"/>
</dbReference>